<dbReference type="GO" id="GO:0003755">
    <property type="term" value="F:peptidyl-prolyl cis-trans isomerase activity"/>
    <property type="evidence" value="ECO:0007669"/>
    <property type="project" value="UniProtKB-KW"/>
</dbReference>
<dbReference type="PROSITE" id="PS01096">
    <property type="entry name" value="PPIC_PPIASE_1"/>
    <property type="match status" value="1"/>
</dbReference>
<dbReference type="Gene3D" id="1.10.8.1040">
    <property type="match status" value="1"/>
</dbReference>
<evidence type="ECO:0000256" key="3">
    <source>
        <dbReference type="ARBA" id="ARBA00013194"/>
    </source>
</evidence>
<accession>A0A1I5AUN7</accession>
<evidence type="ECO:0000256" key="2">
    <source>
        <dbReference type="ARBA" id="ARBA00007656"/>
    </source>
</evidence>
<reference evidence="9" key="1">
    <citation type="submission" date="2016-10" db="EMBL/GenBank/DDBJ databases">
        <authorList>
            <person name="Varghese N."/>
            <person name="Submissions S."/>
        </authorList>
    </citation>
    <scope>NUCLEOTIDE SEQUENCE [LARGE SCALE GENOMIC DNA]</scope>
    <source>
        <strain evidence="9">DSM 6150</strain>
    </source>
</reference>
<feature type="domain" description="PpiC" evidence="7">
    <location>
        <begin position="143"/>
        <end position="235"/>
    </location>
</feature>
<comment type="catalytic activity">
    <reaction evidence="1">
        <text>[protein]-peptidylproline (omega=180) = [protein]-peptidylproline (omega=0)</text>
        <dbReference type="Rhea" id="RHEA:16237"/>
        <dbReference type="Rhea" id="RHEA-COMP:10747"/>
        <dbReference type="Rhea" id="RHEA-COMP:10748"/>
        <dbReference type="ChEBI" id="CHEBI:83833"/>
        <dbReference type="ChEBI" id="CHEBI:83834"/>
        <dbReference type="EC" id="5.2.1.8"/>
    </reaction>
</comment>
<dbReference type="OrthoDB" id="14196at2"/>
<evidence type="ECO:0000313" key="9">
    <source>
        <dbReference type="Proteomes" id="UP000242869"/>
    </source>
</evidence>
<dbReference type="EC" id="5.2.1.8" evidence="3"/>
<evidence type="ECO:0000256" key="4">
    <source>
        <dbReference type="ARBA" id="ARBA00023110"/>
    </source>
</evidence>
<dbReference type="RefSeq" id="WP_091195469.1">
    <property type="nucleotide sequence ID" value="NZ_FOVE01000014.1"/>
</dbReference>
<dbReference type="PROSITE" id="PS50198">
    <property type="entry name" value="PPIC_PPIASE_2"/>
    <property type="match status" value="1"/>
</dbReference>
<dbReference type="SUPFAM" id="SSF54534">
    <property type="entry name" value="FKBP-like"/>
    <property type="match status" value="1"/>
</dbReference>
<name>A0A1I5AUN7_9NEIS</name>
<dbReference type="Proteomes" id="UP000242869">
    <property type="component" value="Unassembled WGS sequence"/>
</dbReference>
<comment type="similarity">
    <text evidence="2">Belongs to the PpiC/parvulin rotamase family.</text>
</comment>
<evidence type="ECO:0000256" key="6">
    <source>
        <dbReference type="PROSITE-ProRule" id="PRU00278"/>
    </source>
</evidence>
<dbReference type="Gene3D" id="3.10.50.40">
    <property type="match status" value="1"/>
</dbReference>
<dbReference type="InterPro" id="IPR023058">
    <property type="entry name" value="PPIase_PpiC_CS"/>
</dbReference>
<evidence type="ECO:0000256" key="5">
    <source>
        <dbReference type="ARBA" id="ARBA00023235"/>
    </source>
</evidence>
<dbReference type="PANTHER" id="PTHR47245">
    <property type="entry name" value="PEPTIDYLPROLYL ISOMERASE"/>
    <property type="match status" value="1"/>
</dbReference>
<sequence>MHMINKRLLMAGTVSLVLLSGCNADRQANSTGLAAKDAVEATVNGFAISKSRVDLLAKQNINTDRTGDSETRDNVIEQLIMQTLLAEEASKKGLDKKAENKEKIDLIRQSVLADAYVQDFLQNNPVNDDTLKAEYERFKSSAGNEYKARHILVEKEAEAREIIAKLRKDPASFGKLAQEKSKDIASKAKGGDLGWFNPRRMVPEFGAAVKTLDKGKFTEEPVVTSFGYHVILLDDSRPIEAPPLDKIKTGLTQQIQQQALMKHLDEVKAKAKIVKTGASAVEAKTAPVKASTVDAK</sequence>
<dbReference type="PROSITE" id="PS51257">
    <property type="entry name" value="PROKAR_LIPOPROTEIN"/>
    <property type="match status" value="1"/>
</dbReference>
<gene>
    <name evidence="8" type="ORF">SAMN05660284_01998</name>
</gene>
<keyword evidence="4 6" id="KW-0697">Rotamase</keyword>
<dbReference type="PANTHER" id="PTHR47245:SF2">
    <property type="entry name" value="PEPTIDYL-PROLYL CIS-TRANS ISOMERASE HP_0175-RELATED"/>
    <property type="match status" value="1"/>
</dbReference>
<proteinExistence type="inferred from homology"/>
<evidence type="ECO:0000313" key="8">
    <source>
        <dbReference type="EMBL" id="SFN66145.1"/>
    </source>
</evidence>
<dbReference type="SUPFAM" id="SSF109998">
    <property type="entry name" value="Triger factor/SurA peptide-binding domain-like"/>
    <property type="match status" value="1"/>
</dbReference>
<dbReference type="Pfam" id="PF00639">
    <property type="entry name" value="Rotamase"/>
    <property type="match status" value="1"/>
</dbReference>
<dbReference type="InterPro" id="IPR050245">
    <property type="entry name" value="PrsA_foldase"/>
</dbReference>
<evidence type="ECO:0000256" key="1">
    <source>
        <dbReference type="ARBA" id="ARBA00000971"/>
    </source>
</evidence>
<dbReference type="InterPro" id="IPR046357">
    <property type="entry name" value="PPIase_dom_sf"/>
</dbReference>
<organism evidence="8 9">
    <name type="scientific">Formivibrio citricus</name>
    <dbReference type="NCBI Taxonomy" id="83765"/>
    <lineage>
        <taxon>Bacteria</taxon>
        <taxon>Pseudomonadati</taxon>
        <taxon>Pseudomonadota</taxon>
        <taxon>Betaproteobacteria</taxon>
        <taxon>Neisseriales</taxon>
        <taxon>Chitinibacteraceae</taxon>
        <taxon>Formivibrio</taxon>
    </lineage>
</organism>
<dbReference type="EMBL" id="FOVE01000014">
    <property type="protein sequence ID" value="SFN66145.1"/>
    <property type="molecule type" value="Genomic_DNA"/>
</dbReference>
<dbReference type="InterPro" id="IPR000297">
    <property type="entry name" value="PPIase_PpiC"/>
</dbReference>
<keyword evidence="9" id="KW-1185">Reference proteome</keyword>
<dbReference type="STRING" id="83765.SAMN05660284_01998"/>
<dbReference type="AlphaFoldDB" id="A0A1I5AUN7"/>
<evidence type="ECO:0000259" key="7">
    <source>
        <dbReference type="PROSITE" id="PS50198"/>
    </source>
</evidence>
<protein>
    <recommendedName>
        <fullName evidence="3">peptidylprolyl isomerase</fullName>
        <ecNumber evidence="3">5.2.1.8</ecNumber>
    </recommendedName>
</protein>
<dbReference type="InterPro" id="IPR027304">
    <property type="entry name" value="Trigger_fact/SurA_dom_sf"/>
</dbReference>
<keyword evidence="5 6" id="KW-0413">Isomerase</keyword>